<comment type="caution">
    <text evidence="2">The sequence shown here is derived from an EMBL/GenBank/DDBJ whole genome shotgun (WGS) entry which is preliminary data.</text>
</comment>
<dbReference type="Proteomes" id="UP001596237">
    <property type="component" value="Unassembled WGS sequence"/>
</dbReference>
<keyword evidence="3" id="KW-1185">Reference proteome</keyword>
<organism evidence="2 3">
    <name type="scientific">Methylorubrum zatmanii</name>
    <dbReference type="NCBI Taxonomy" id="29429"/>
    <lineage>
        <taxon>Bacteria</taxon>
        <taxon>Pseudomonadati</taxon>
        <taxon>Pseudomonadota</taxon>
        <taxon>Alphaproteobacteria</taxon>
        <taxon>Hyphomicrobiales</taxon>
        <taxon>Methylobacteriaceae</taxon>
        <taxon>Methylorubrum</taxon>
    </lineage>
</organism>
<protein>
    <submittedName>
        <fullName evidence="2">Uncharacterized protein</fullName>
    </submittedName>
</protein>
<evidence type="ECO:0000313" key="3">
    <source>
        <dbReference type="Proteomes" id="UP001596237"/>
    </source>
</evidence>
<sequence>MSEPEAFEPRLPGRAARLIVWASLIVLLLSISLLGSKATAWAGDHATAMGMWAEMRVCILLIAASLVAFLAVACQAAFLRIWNQP</sequence>
<keyword evidence="1" id="KW-0472">Membrane</keyword>
<feature type="transmembrane region" description="Helical" evidence="1">
    <location>
        <begin position="57"/>
        <end position="82"/>
    </location>
</feature>
<evidence type="ECO:0000256" key="1">
    <source>
        <dbReference type="SAM" id="Phobius"/>
    </source>
</evidence>
<gene>
    <name evidence="2" type="ORF">ACFQDP_24955</name>
</gene>
<proteinExistence type="predicted"/>
<keyword evidence="1" id="KW-0812">Transmembrane</keyword>
<keyword evidence="1" id="KW-1133">Transmembrane helix</keyword>
<dbReference type="RefSeq" id="WP_012753488.1">
    <property type="nucleotide sequence ID" value="NZ_JBHSTT010000105.1"/>
</dbReference>
<feature type="transmembrane region" description="Helical" evidence="1">
    <location>
        <begin position="18"/>
        <end position="36"/>
    </location>
</feature>
<evidence type="ECO:0000313" key="2">
    <source>
        <dbReference type="EMBL" id="MFC6392553.1"/>
    </source>
</evidence>
<reference evidence="3" key="1">
    <citation type="journal article" date="2019" name="Int. J. Syst. Evol. Microbiol.">
        <title>The Global Catalogue of Microorganisms (GCM) 10K type strain sequencing project: providing services to taxonomists for standard genome sequencing and annotation.</title>
        <authorList>
            <consortium name="The Broad Institute Genomics Platform"/>
            <consortium name="The Broad Institute Genome Sequencing Center for Infectious Disease"/>
            <person name="Wu L."/>
            <person name="Ma J."/>
        </authorList>
    </citation>
    <scope>NUCLEOTIDE SEQUENCE [LARGE SCALE GENOMIC DNA]</scope>
    <source>
        <strain evidence="3">CCUG 36916</strain>
    </source>
</reference>
<dbReference type="EMBL" id="JBHSTT010000105">
    <property type="protein sequence ID" value="MFC6392553.1"/>
    <property type="molecule type" value="Genomic_DNA"/>
</dbReference>
<accession>A0ABW1WYJ1</accession>
<name>A0ABW1WYJ1_9HYPH</name>